<reference evidence="3 4" key="1">
    <citation type="submission" date="2018-11" db="EMBL/GenBank/DDBJ databases">
        <title>Trebonia kvetii gen.nov., sp.nov., a novel acidophilic actinobacterium, and proposal of the new actinobacterial family Treboniaceae fam. nov.</title>
        <authorList>
            <person name="Rapoport D."/>
            <person name="Sagova-Mareckova M."/>
            <person name="Sedlacek I."/>
            <person name="Provaznik J."/>
            <person name="Kralova S."/>
            <person name="Pavlinic D."/>
            <person name="Benes V."/>
            <person name="Kopecky J."/>
        </authorList>
    </citation>
    <scope>NUCLEOTIDE SEQUENCE [LARGE SCALE GENOMIC DNA]</scope>
    <source>
        <strain evidence="3 4">15Tr583</strain>
    </source>
</reference>
<evidence type="ECO:0000313" key="4">
    <source>
        <dbReference type="Proteomes" id="UP000460272"/>
    </source>
</evidence>
<proteinExistence type="predicted"/>
<feature type="transmembrane region" description="Helical" evidence="1">
    <location>
        <begin position="61"/>
        <end position="82"/>
    </location>
</feature>
<keyword evidence="4" id="KW-1185">Reference proteome</keyword>
<keyword evidence="3" id="KW-0813">Transport</keyword>
<dbReference type="Gene3D" id="1.10.287.70">
    <property type="match status" value="1"/>
</dbReference>
<dbReference type="InterPro" id="IPR013099">
    <property type="entry name" value="K_chnl_dom"/>
</dbReference>
<accession>A0A6P2BTN7</accession>
<keyword evidence="1" id="KW-0812">Transmembrane</keyword>
<dbReference type="AlphaFoldDB" id="A0A6P2BTN7"/>
<evidence type="ECO:0000256" key="1">
    <source>
        <dbReference type="SAM" id="Phobius"/>
    </source>
</evidence>
<dbReference type="OrthoDB" id="3288670at2"/>
<feature type="domain" description="Potassium channel" evidence="2">
    <location>
        <begin position="146"/>
        <end position="208"/>
    </location>
</feature>
<dbReference type="EMBL" id="RPFW01000008">
    <property type="protein sequence ID" value="TVZ00573.1"/>
    <property type="molecule type" value="Genomic_DNA"/>
</dbReference>
<keyword evidence="3" id="KW-0407">Ion channel</keyword>
<dbReference type="Proteomes" id="UP000460272">
    <property type="component" value="Unassembled WGS sequence"/>
</dbReference>
<dbReference type="SUPFAM" id="SSF81324">
    <property type="entry name" value="Voltage-gated potassium channels"/>
    <property type="match status" value="1"/>
</dbReference>
<dbReference type="Pfam" id="PF07885">
    <property type="entry name" value="Ion_trans_2"/>
    <property type="match status" value="1"/>
</dbReference>
<protein>
    <submittedName>
        <fullName evidence="3">Two pore domain potassium channel family protein</fullName>
    </submittedName>
</protein>
<feature type="transmembrane region" description="Helical" evidence="1">
    <location>
        <begin position="119"/>
        <end position="141"/>
    </location>
</feature>
<feature type="transmembrane region" description="Helical" evidence="1">
    <location>
        <begin position="88"/>
        <end position="107"/>
    </location>
</feature>
<feature type="transmembrane region" description="Helical" evidence="1">
    <location>
        <begin position="12"/>
        <end position="30"/>
    </location>
</feature>
<comment type="caution">
    <text evidence="3">The sequence shown here is derived from an EMBL/GenBank/DDBJ whole genome shotgun (WGS) entry which is preliminary data.</text>
</comment>
<dbReference type="GO" id="GO:0034220">
    <property type="term" value="P:monoatomic ion transmembrane transport"/>
    <property type="evidence" value="ECO:0007669"/>
    <property type="project" value="UniProtKB-KW"/>
</dbReference>
<evidence type="ECO:0000313" key="3">
    <source>
        <dbReference type="EMBL" id="TVZ00573.1"/>
    </source>
</evidence>
<feature type="transmembrane region" description="Helical" evidence="1">
    <location>
        <begin position="161"/>
        <end position="179"/>
    </location>
</feature>
<feature type="transmembrane region" description="Helical" evidence="1">
    <location>
        <begin position="186"/>
        <end position="210"/>
    </location>
</feature>
<evidence type="ECO:0000259" key="2">
    <source>
        <dbReference type="Pfam" id="PF07885"/>
    </source>
</evidence>
<name>A0A6P2BTN7_9ACTN</name>
<organism evidence="3 4">
    <name type="scientific">Trebonia kvetii</name>
    <dbReference type="NCBI Taxonomy" id="2480626"/>
    <lineage>
        <taxon>Bacteria</taxon>
        <taxon>Bacillati</taxon>
        <taxon>Actinomycetota</taxon>
        <taxon>Actinomycetes</taxon>
        <taxon>Streptosporangiales</taxon>
        <taxon>Treboniaceae</taxon>
        <taxon>Trebonia</taxon>
    </lineage>
</organism>
<keyword evidence="3" id="KW-0406">Ion transport</keyword>
<gene>
    <name evidence="3" type="ORF">EAS64_34880</name>
</gene>
<sequence length="263" mass="27973">MNEGEQPALTGRYGLLLITLIAAYLFSALAHTGHAGPLNIAFITAIGLLALRNIRIRTSATLLSVGLLLVSAIAAGFCVTSTNKIAEGIGSLWSGLVLLMTVVIIIERVVRLSEVTVQSLYAAFSAYLLIGLMFSAFFGALSFFASGPFFANNQPVNPQTLQYFSFVTLATLGYGDFTAAGSLGRALAVIEALGGQVFLATLVARLVSLYGTARRQPPPPELWLMAAGWVNLAAGLRCRAGVRRRRARRSRGRPGLSRACRGP</sequence>
<feature type="transmembrane region" description="Helical" evidence="1">
    <location>
        <begin position="36"/>
        <end position="54"/>
    </location>
</feature>
<feature type="transmembrane region" description="Helical" evidence="1">
    <location>
        <begin position="222"/>
        <end position="242"/>
    </location>
</feature>
<keyword evidence="1" id="KW-0472">Membrane</keyword>
<keyword evidence="1" id="KW-1133">Transmembrane helix</keyword>